<dbReference type="Gene3D" id="3.40.50.300">
    <property type="entry name" value="P-loop containing nucleotide triphosphate hydrolases"/>
    <property type="match status" value="1"/>
</dbReference>
<dbReference type="GO" id="GO:0043531">
    <property type="term" value="F:ADP binding"/>
    <property type="evidence" value="ECO:0007669"/>
    <property type="project" value="InterPro"/>
</dbReference>
<dbReference type="SUPFAM" id="SSF47413">
    <property type="entry name" value="lambda repressor-like DNA-binding domains"/>
    <property type="match status" value="1"/>
</dbReference>
<dbReference type="SMART" id="SM00028">
    <property type="entry name" value="TPR"/>
    <property type="match status" value="5"/>
</dbReference>
<proteinExistence type="predicted"/>
<dbReference type="Proteomes" id="UP000612808">
    <property type="component" value="Unassembled WGS sequence"/>
</dbReference>
<dbReference type="PANTHER" id="PTHR47691">
    <property type="entry name" value="REGULATOR-RELATED"/>
    <property type="match status" value="1"/>
</dbReference>
<dbReference type="SUPFAM" id="SSF48452">
    <property type="entry name" value="TPR-like"/>
    <property type="match status" value="2"/>
</dbReference>
<dbReference type="PRINTS" id="PR00364">
    <property type="entry name" value="DISEASERSIST"/>
</dbReference>
<dbReference type="InterPro" id="IPR001387">
    <property type="entry name" value="Cro/C1-type_HTH"/>
</dbReference>
<dbReference type="AlphaFoldDB" id="A0A8J3NFY8"/>
<dbReference type="Gene3D" id="1.10.260.40">
    <property type="entry name" value="lambda repressor-like DNA-binding domains"/>
    <property type="match status" value="1"/>
</dbReference>
<feature type="domain" description="HTH cro/C1-type" evidence="2">
    <location>
        <begin position="11"/>
        <end position="65"/>
    </location>
</feature>
<dbReference type="InterPro" id="IPR019734">
    <property type="entry name" value="TPR_rpt"/>
</dbReference>
<dbReference type="SMART" id="SM00530">
    <property type="entry name" value="HTH_XRE"/>
    <property type="match status" value="1"/>
</dbReference>
<gene>
    <name evidence="3" type="ORF">Aru02nite_67060</name>
</gene>
<evidence type="ECO:0000259" key="2">
    <source>
        <dbReference type="PROSITE" id="PS50943"/>
    </source>
</evidence>
<protein>
    <submittedName>
        <fullName evidence="3">SARP family transcriptional regulator</fullName>
    </submittedName>
</protein>
<dbReference type="Pfam" id="PF13560">
    <property type="entry name" value="HTH_31"/>
    <property type="match status" value="1"/>
</dbReference>
<evidence type="ECO:0000256" key="1">
    <source>
        <dbReference type="SAM" id="MobiDB-lite"/>
    </source>
</evidence>
<dbReference type="InterPro" id="IPR027417">
    <property type="entry name" value="P-loop_NTPase"/>
</dbReference>
<dbReference type="GO" id="GO:0003677">
    <property type="term" value="F:DNA binding"/>
    <property type="evidence" value="ECO:0007669"/>
    <property type="project" value="InterPro"/>
</dbReference>
<dbReference type="PANTHER" id="PTHR47691:SF3">
    <property type="entry name" value="HTH-TYPE TRANSCRIPTIONAL REGULATOR RV0890C-RELATED"/>
    <property type="match status" value="1"/>
</dbReference>
<accession>A0A8J3NFY8</accession>
<dbReference type="EMBL" id="BOMB01000048">
    <property type="protein sequence ID" value="GID15817.1"/>
    <property type="molecule type" value="Genomic_DNA"/>
</dbReference>
<dbReference type="Pfam" id="PF13424">
    <property type="entry name" value="TPR_12"/>
    <property type="match status" value="1"/>
</dbReference>
<dbReference type="RefSeq" id="WP_203664280.1">
    <property type="nucleotide sequence ID" value="NZ_BAAAZM010000015.1"/>
</dbReference>
<comment type="caution">
    <text evidence="3">The sequence shown here is derived from an EMBL/GenBank/DDBJ whole genome shotgun (WGS) entry which is preliminary data.</text>
</comment>
<feature type="compositionally biased region" description="Low complexity" evidence="1">
    <location>
        <begin position="84"/>
        <end position="94"/>
    </location>
</feature>
<evidence type="ECO:0000313" key="4">
    <source>
        <dbReference type="Proteomes" id="UP000612808"/>
    </source>
</evidence>
<name>A0A8J3NFY8_9ACTN</name>
<dbReference type="SUPFAM" id="SSF52540">
    <property type="entry name" value="P-loop containing nucleoside triphosphate hydrolases"/>
    <property type="match status" value="1"/>
</dbReference>
<dbReference type="PROSITE" id="PS50943">
    <property type="entry name" value="HTH_CROC1"/>
    <property type="match status" value="1"/>
</dbReference>
<reference evidence="3" key="1">
    <citation type="submission" date="2021-01" db="EMBL/GenBank/DDBJ databases">
        <title>Whole genome shotgun sequence of Actinocatenispora rupis NBRC 107355.</title>
        <authorList>
            <person name="Komaki H."/>
            <person name="Tamura T."/>
        </authorList>
    </citation>
    <scope>NUCLEOTIDE SEQUENCE</scope>
    <source>
        <strain evidence="3">NBRC 107355</strain>
    </source>
</reference>
<dbReference type="InterPro" id="IPR011990">
    <property type="entry name" value="TPR-like_helical_dom_sf"/>
</dbReference>
<feature type="region of interest" description="Disordered" evidence="1">
    <location>
        <begin position="67"/>
        <end position="94"/>
    </location>
</feature>
<keyword evidence="4" id="KW-1185">Reference proteome</keyword>
<dbReference type="InterPro" id="IPR010982">
    <property type="entry name" value="Lambda_DNA-bd_dom_sf"/>
</dbReference>
<evidence type="ECO:0000313" key="3">
    <source>
        <dbReference type="EMBL" id="GID15817.1"/>
    </source>
</evidence>
<dbReference type="Gene3D" id="1.25.40.10">
    <property type="entry name" value="Tetratricopeptide repeat domain"/>
    <property type="match status" value="2"/>
</dbReference>
<organism evidence="3 4">
    <name type="scientific">Actinocatenispora rupis</name>
    <dbReference type="NCBI Taxonomy" id="519421"/>
    <lineage>
        <taxon>Bacteria</taxon>
        <taxon>Bacillati</taxon>
        <taxon>Actinomycetota</taxon>
        <taxon>Actinomycetes</taxon>
        <taxon>Micromonosporales</taxon>
        <taxon>Micromonosporaceae</taxon>
        <taxon>Actinocatenispora</taxon>
    </lineage>
</organism>
<sequence length="806" mass="86994">MDPGEELAGRLRAVHELSGRSLRTLARDAGISSSSLSRYLSGRTVPPWSAVVALCRVVGRDPRPLRRTWTAASQRPPAPPAPTRPTGTPVRAAAPNQLPFDVADFTGRERELAEVLHLAGTARAVIVDGMAGVGKTCLAVHAAHLLADRYPDGRLHLDLHGFTPGREPLATATALRTLLTALDVPPGRIPDDVEGRAARWRAELAERRVLVLLDNVAGVDQARLLLPGGGASAVLLTSRNRLVGLAGVPPVSLDVLPERDATELFARAGDADREAREPEAVAEVLRLCGRLPLAIRLAGARLRHRPGWTVAVLADRLRAGSDHFDTAFAMSVRQLDRPQRRLFGLLGLLPGPDFDEYAAAALGGLPLAGAAAMLEDLLDAHLVQQPAVGRHRLHDLVREHARRLAATDLPEPERQRALARLRAYYLHAAAAADGALPFLHRSRPPAGVPAPRELPVFDGRDAALGWFDREYANLLGCFDSAVAAGDDAHVGQLPRFLRSYFFRRAGTAVQERMVLAALDAARRLDDPLLVAEARTDVGFARYAAGRTAEADAEYREASRLAADVGDAGLIAELTLQRGYLRQDRGEIGAAMAEYRRAADEFERAGRPMGRAYALAYQGWALAQLGRYAEAAELARAALAVPHGSAVWPPNLTALVALGVAVAGDDPDAAVGHMWHALRLAREDGNRHNLAWCQHYLGVALRHTGRYDEALAAHRQAFDVLAELGEDQWAIDFLNGYGDTCLAAGRPADAVRWHRRALDLAPRLGYRFEEALAHRGLAAALRDTDPAAAAGHDEAYRGLLRELGVSR</sequence>